<dbReference type="SUPFAM" id="SSF57362">
    <property type="entry name" value="BPTI-like"/>
    <property type="match status" value="1"/>
</dbReference>
<evidence type="ECO:0000313" key="6">
    <source>
        <dbReference type="Proteomes" id="UP000694621"/>
    </source>
</evidence>
<organism evidence="5 6">
    <name type="scientific">Astyanax mexicanus</name>
    <name type="common">Blind cave fish</name>
    <name type="synonym">Astyanax fasciatus mexicanus</name>
    <dbReference type="NCBI Taxonomy" id="7994"/>
    <lineage>
        <taxon>Eukaryota</taxon>
        <taxon>Metazoa</taxon>
        <taxon>Chordata</taxon>
        <taxon>Craniata</taxon>
        <taxon>Vertebrata</taxon>
        <taxon>Euteleostomi</taxon>
        <taxon>Actinopterygii</taxon>
        <taxon>Neopterygii</taxon>
        <taxon>Teleostei</taxon>
        <taxon>Ostariophysi</taxon>
        <taxon>Characiformes</taxon>
        <taxon>Characoidei</taxon>
        <taxon>Acestrorhamphidae</taxon>
        <taxon>Acestrorhamphinae</taxon>
        <taxon>Astyanax</taxon>
    </lineage>
</organism>
<dbReference type="PROSITE" id="PS00280">
    <property type="entry name" value="BPTI_KUNITZ_1"/>
    <property type="match status" value="1"/>
</dbReference>
<dbReference type="Gene3D" id="4.10.410.10">
    <property type="entry name" value="Pancreatic trypsin inhibitor Kunitz domain"/>
    <property type="match status" value="1"/>
</dbReference>
<evidence type="ECO:0000256" key="1">
    <source>
        <dbReference type="ARBA" id="ARBA00023157"/>
    </source>
</evidence>
<dbReference type="PRINTS" id="PR00759">
    <property type="entry name" value="BASICPTASE"/>
</dbReference>
<evidence type="ECO:0000256" key="2">
    <source>
        <dbReference type="SAM" id="MobiDB-lite"/>
    </source>
</evidence>
<feature type="domain" description="BPTI/Kunitz inhibitor" evidence="4">
    <location>
        <begin position="70"/>
        <end position="120"/>
    </location>
</feature>
<dbReference type="CDD" id="cd00109">
    <property type="entry name" value="Kunitz-type"/>
    <property type="match status" value="1"/>
</dbReference>
<dbReference type="PANTHER" id="PTHR10083">
    <property type="entry name" value="KUNITZ-TYPE PROTEASE INHIBITOR-RELATED"/>
    <property type="match status" value="1"/>
</dbReference>
<dbReference type="Ensembl" id="ENSAMXT00005003397.1">
    <property type="protein sequence ID" value="ENSAMXP00005002985.1"/>
    <property type="gene ID" value="ENSAMXG00005001824.1"/>
</dbReference>
<keyword evidence="1" id="KW-1015">Disulfide bond</keyword>
<feature type="region of interest" description="Disordered" evidence="2">
    <location>
        <begin position="122"/>
        <end position="147"/>
    </location>
</feature>
<dbReference type="GO" id="GO:0005615">
    <property type="term" value="C:extracellular space"/>
    <property type="evidence" value="ECO:0007669"/>
    <property type="project" value="TreeGrafter"/>
</dbReference>
<dbReference type="FunFam" id="4.10.410.10:FF:000004">
    <property type="entry name" value="Tissue factor pathway inhibitor"/>
    <property type="match status" value="1"/>
</dbReference>
<dbReference type="InterPro" id="IPR050098">
    <property type="entry name" value="TFPI/VKTCI-like"/>
</dbReference>
<keyword evidence="3" id="KW-0732">Signal</keyword>
<dbReference type="GO" id="GO:0004867">
    <property type="term" value="F:serine-type endopeptidase inhibitor activity"/>
    <property type="evidence" value="ECO:0007669"/>
    <property type="project" value="InterPro"/>
</dbReference>
<dbReference type="Proteomes" id="UP000694621">
    <property type="component" value="Unplaced"/>
</dbReference>
<reference evidence="5" key="1">
    <citation type="submission" date="2025-08" db="UniProtKB">
        <authorList>
            <consortium name="Ensembl"/>
        </authorList>
    </citation>
    <scope>IDENTIFICATION</scope>
</reference>
<evidence type="ECO:0000256" key="3">
    <source>
        <dbReference type="SAM" id="SignalP"/>
    </source>
</evidence>
<dbReference type="PANTHER" id="PTHR10083:SF377">
    <property type="entry name" value="TISSUE FACTOR PATHWAY INHIBITOR"/>
    <property type="match status" value="1"/>
</dbReference>
<feature type="signal peptide" evidence="3">
    <location>
        <begin position="1"/>
        <end position="18"/>
    </location>
</feature>
<protein>
    <recommendedName>
        <fullName evidence="4">BPTI/Kunitz inhibitor domain-containing protein</fullName>
    </recommendedName>
</protein>
<feature type="compositionally biased region" description="Basic and acidic residues" evidence="2">
    <location>
        <begin position="130"/>
        <end position="147"/>
    </location>
</feature>
<dbReference type="Pfam" id="PF00014">
    <property type="entry name" value="Kunitz_BPTI"/>
    <property type="match status" value="1"/>
</dbReference>
<sequence>MYRTGVVCFLLVLMLCSAEFQYSVQETLSRVRIPQTHKLSSLLSAATIKPMIYSLRLFPSLSALENKSPCHLEDEPGPCRGLVPRYFFDSRKQECRRFFYGGCFGNANNFKTLKECRDRCHRTSTGNDTDGPRPDTSTEKSPKPGKL</sequence>
<feature type="chain" id="PRO_5034122685" description="BPTI/Kunitz inhibitor domain-containing protein" evidence="3">
    <location>
        <begin position="19"/>
        <end position="147"/>
    </location>
</feature>
<dbReference type="InterPro" id="IPR002223">
    <property type="entry name" value="Kunitz_BPTI"/>
</dbReference>
<name>A0A8B9GUN3_ASTMX</name>
<evidence type="ECO:0000313" key="5">
    <source>
        <dbReference type="Ensembl" id="ENSAMXP00005002985.1"/>
    </source>
</evidence>
<dbReference type="InterPro" id="IPR036880">
    <property type="entry name" value="Kunitz_BPTI_sf"/>
</dbReference>
<accession>A0A8B9GUN3</accession>
<dbReference type="PROSITE" id="PS50279">
    <property type="entry name" value="BPTI_KUNITZ_2"/>
    <property type="match status" value="1"/>
</dbReference>
<dbReference type="AlphaFoldDB" id="A0A8B9GUN3"/>
<dbReference type="SMART" id="SM00131">
    <property type="entry name" value="KU"/>
    <property type="match status" value="1"/>
</dbReference>
<evidence type="ECO:0000259" key="4">
    <source>
        <dbReference type="PROSITE" id="PS50279"/>
    </source>
</evidence>
<proteinExistence type="predicted"/>
<dbReference type="InterPro" id="IPR020901">
    <property type="entry name" value="Prtase_inh_Kunz-CS"/>
</dbReference>